<evidence type="ECO:0000256" key="1">
    <source>
        <dbReference type="SAM" id="MobiDB-lite"/>
    </source>
</evidence>
<feature type="signal peptide" evidence="2">
    <location>
        <begin position="1"/>
        <end position="34"/>
    </location>
</feature>
<dbReference type="HOGENOM" id="CLU_040028_0_0_14"/>
<protein>
    <submittedName>
        <fullName evidence="3">P35 lipoprotein homolog</fullName>
    </submittedName>
</protein>
<evidence type="ECO:0000313" key="4">
    <source>
        <dbReference type="Proteomes" id="UP000002522"/>
    </source>
</evidence>
<dbReference type="InterPro" id="IPR011653">
    <property type="entry name" value="Lipoprotein_p35"/>
</dbReference>
<dbReference type="PROSITE" id="PS51257">
    <property type="entry name" value="PROKAR_LIPOPROTEIN"/>
    <property type="match status" value="1"/>
</dbReference>
<dbReference type="GO" id="GO:0016020">
    <property type="term" value="C:membrane"/>
    <property type="evidence" value="ECO:0007669"/>
    <property type="project" value="InterPro"/>
</dbReference>
<keyword evidence="3" id="KW-0449">Lipoprotein</keyword>
<accession>Q8EV87</accession>
<keyword evidence="2" id="KW-0732">Signal</keyword>
<organism evidence="3 4">
    <name type="scientific">Malacoplasma penetrans (strain HF-2)</name>
    <name type="common">Mycoplasma penetrans</name>
    <dbReference type="NCBI Taxonomy" id="272633"/>
    <lineage>
        <taxon>Bacteria</taxon>
        <taxon>Bacillati</taxon>
        <taxon>Mycoplasmatota</taxon>
        <taxon>Mycoplasmoidales</taxon>
        <taxon>Mycoplasmoidaceae</taxon>
        <taxon>Malacoplasma</taxon>
    </lineage>
</organism>
<sequence length="439" mass="47173">MKIKKIKLLKALALTSTLGIVSIVPIIISSCSVADNNTNDNSNNNNNNNGNNSNNENNSGQGNGDSNSNNQGESNPNENNGNGNQGDQQTETITPKIKSTVTLGGALSNIYDTANTSNTNNLIADEIKKNLSEVFDNGEALKDISSLDISVNHKFPDSTWTGLPFNHSSDGSSVFWGNDQADQTSILIEPENKLLYPSKTQPLTISSLSDLKTQLNDSKLKEILKDTETKPEANTTYSVDNALGFTNKALGSDNKDLLHVNVVGTTKVEGSEDTTTNYDLQIPVSDLNLKLTDLEVTVKGDNVTTSTLRTTLTYNIGINDSTNQDNEGAKPQATESDAGKLDTILVKFGYANEGTQGQEATLNNENLIEGLGIYNVTFSKDSNSKIEPKTNSGNEENEKTYTITLSAKPNDGYVWEDGTSTAKNISFDVILDITAAAQP</sequence>
<feature type="compositionally biased region" description="Low complexity" evidence="1">
    <location>
        <begin position="39"/>
        <end position="89"/>
    </location>
</feature>
<name>Q8EV87_MALP2</name>
<feature type="region of interest" description="Disordered" evidence="1">
    <location>
        <begin position="39"/>
        <end position="90"/>
    </location>
</feature>
<dbReference type="AlphaFoldDB" id="Q8EV87"/>
<dbReference type="Pfam" id="PF07668">
    <property type="entry name" value="MpPF1"/>
    <property type="match status" value="1"/>
</dbReference>
<dbReference type="Proteomes" id="UP000002522">
    <property type="component" value="Chromosome"/>
</dbReference>
<dbReference type="KEGG" id="mpe:MYPE6790"/>
<proteinExistence type="predicted"/>
<evidence type="ECO:0000256" key="2">
    <source>
        <dbReference type="SAM" id="SignalP"/>
    </source>
</evidence>
<reference evidence="3 4" key="1">
    <citation type="journal article" date="2002" name="Nucleic Acids Res.">
        <title>The complete genomic sequence of Mycoplasma penetrans, an intracellular bacterial pathogen in humans.</title>
        <authorList>
            <person name="Sasaki Y."/>
            <person name="Ishikawa J."/>
            <person name="Yamashita A."/>
            <person name="Oshima K."/>
            <person name="Kenri T."/>
            <person name="Furuya K."/>
            <person name="Yoshino C."/>
            <person name="Horino A."/>
            <person name="Shiba T."/>
            <person name="Sasaki T."/>
            <person name="Hattori M."/>
        </authorList>
    </citation>
    <scope>NUCLEOTIDE SEQUENCE [LARGE SCALE GENOMIC DNA]</scope>
    <source>
        <strain evidence="3 4">HF-2</strain>
    </source>
</reference>
<keyword evidence="4" id="KW-1185">Reference proteome</keyword>
<evidence type="ECO:0000313" key="3">
    <source>
        <dbReference type="EMBL" id="BAC44471.1"/>
    </source>
</evidence>
<dbReference type="EMBL" id="BA000026">
    <property type="protein sequence ID" value="BAC44471.1"/>
    <property type="molecule type" value="Genomic_DNA"/>
</dbReference>
<dbReference type="InParanoid" id="Q8EV87"/>
<feature type="chain" id="PRO_5004307353" evidence="2">
    <location>
        <begin position="35"/>
        <end position="439"/>
    </location>
</feature>
<dbReference type="RefSeq" id="WP_011077501.1">
    <property type="nucleotide sequence ID" value="NC_004432.1"/>
</dbReference>
<gene>
    <name evidence="3" type="ordered locus">MYPE6790</name>
</gene>